<protein>
    <submittedName>
        <fullName evidence="1">Sporulation protein YqfC</fullName>
    </submittedName>
</protein>
<keyword evidence="2" id="KW-1185">Reference proteome</keyword>
<dbReference type="AlphaFoldDB" id="A0A1M4SE65"/>
<evidence type="ECO:0000313" key="1">
    <source>
        <dbReference type="EMBL" id="SHE30500.1"/>
    </source>
</evidence>
<accession>A0A1M4SE65</accession>
<dbReference type="InterPro" id="IPR022477">
    <property type="entry name" value="Spore_YqfC"/>
</dbReference>
<reference evidence="1 2" key="1">
    <citation type="submission" date="2016-11" db="EMBL/GenBank/DDBJ databases">
        <authorList>
            <person name="Jaros S."/>
            <person name="Januszkiewicz K."/>
            <person name="Wedrychowicz H."/>
        </authorList>
    </citation>
    <scope>NUCLEOTIDE SEQUENCE [LARGE SCALE GENOMIC DNA]</scope>
    <source>
        <strain evidence="1 2">DSM 17918</strain>
    </source>
</reference>
<proteinExistence type="predicted"/>
<evidence type="ECO:0000313" key="2">
    <source>
        <dbReference type="Proteomes" id="UP000184088"/>
    </source>
</evidence>
<gene>
    <name evidence="1" type="ORF">SAMN02746089_00026</name>
</gene>
<organism evidence="1 2">
    <name type="scientific">Caldanaerobius fijiensis DSM 17918</name>
    <dbReference type="NCBI Taxonomy" id="1121256"/>
    <lineage>
        <taxon>Bacteria</taxon>
        <taxon>Bacillati</taxon>
        <taxon>Bacillota</taxon>
        <taxon>Clostridia</taxon>
        <taxon>Thermoanaerobacterales</taxon>
        <taxon>Thermoanaerobacteraceae</taxon>
        <taxon>Caldanaerobius</taxon>
    </lineage>
</organism>
<dbReference type="EMBL" id="FQVH01000001">
    <property type="protein sequence ID" value="SHE30500.1"/>
    <property type="molecule type" value="Genomic_DNA"/>
</dbReference>
<sequence length="92" mass="10497">MKEDLNRVKKAFADMLDYPKDVILDMPRITMIGDIELVIDNHKGIIEYKSDIIRLNSGCGVVRITGKNLTIKEIQPEEIYITGNITAIDFMQ</sequence>
<dbReference type="STRING" id="1121256.SAMN02746089_00026"/>
<dbReference type="Proteomes" id="UP000184088">
    <property type="component" value="Unassembled WGS sequence"/>
</dbReference>
<dbReference type="OrthoDB" id="2989236at2"/>
<dbReference type="NCBIfam" id="TIGR02856">
    <property type="entry name" value="spore_yqfC"/>
    <property type="match status" value="1"/>
</dbReference>
<name>A0A1M4SE65_9THEO</name>
<dbReference type="RefSeq" id="WP_073341066.1">
    <property type="nucleotide sequence ID" value="NZ_FQVH01000001.1"/>
</dbReference>
<dbReference type="InterPro" id="IPR022476">
    <property type="entry name" value="Spore_YabP/YqfC"/>
</dbReference>
<dbReference type="Pfam" id="PF07873">
    <property type="entry name" value="YabP"/>
    <property type="match status" value="1"/>
</dbReference>